<keyword evidence="3" id="KW-1185">Reference proteome</keyword>
<dbReference type="PANTHER" id="PTHR43283">
    <property type="entry name" value="BETA-LACTAMASE-RELATED"/>
    <property type="match status" value="1"/>
</dbReference>
<dbReference type="Pfam" id="PF00144">
    <property type="entry name" value="Beta-lactamase"/>
    <property type="match status" value="1"/>
</dbReference>
<dbReference type="EMBL" id="CP029477">
    <property type="protein sequence ID" value="AWM74654.1"/>
    <property type="molecule type" value="Genomic_DNA"/>
</dbReference>
<evidence type="ECO:0000259" key="1">
    <source>
        <dbReference type="Pfam" id="PF00144"/>
    </source>
</evidence>
<dbReference type="PANTHER" id="PTHR43283:SF7">
    <property type="entry name" value="BETA-LACTAMASE-RELATED DOMAIN-CONTAINING PROTEIN"/>
    <property type="match status" value="1"/>
</dbReference>
<name>A0ABN5LBB6_9LACO</name>
<feature type="domain" description="Beta-lactamase-related" evidence="1">
    <location>
        <begin position="23"/>
        <end position="278"/>
    </location>
</feature>
<dbReference type="InterPro" id="IPR050789">
    <property type="entry name" value="Diverse_Enzym_Activities"/>
</dbReference>
<accession>A0ABN5LBB6</accession>
<reference evidence="2 3" key="1">
    <citation type="submission" date="2018-05" db="EMBL/GenBank/DDBJ databases">
        <title>Reference genomes for bee gut microbiota database.</title>
        <authorList>
            <person name="Ellegaard K.M."/>
        </authorList>
    </citation>
    <scope>NUCLEOTIDE SEQUENCE [LARGE SCALE GENOMIC DNA]</scope>
    <source>
        <strain evidence="2 3">ESL0186</strain>
    </source>
</reference>
<dbReference type="SUPFAM" id="SSF56601">
    <property type="entry name" value="beta-lactamase/transpeptidase-like"/>
    <property type="match status" value="1"/>
</dbReference>
<dbReference type="Proteomes" id="UP000246036">
    <property type="component" value="Chromosome"/>
</dbReference>
<evidence type="ECO:0000313" key="2">
    <source>
        <dbReference type="EMBL" id="AWM74654.1"/>
    </source>
</evidence>
<gene>
    <name evidence="2" type="ORF">DKL58_00950</name>
</gene>
<evidence type="ECO:0000313" key="3">
    <source>
        <dbReference type="Proteomes" id="UP000246036"/>
    </source>
</evidence>
<dbReference type="InterPro" id="IPR001466">
    <property type="entry name" value="Beta-lactam-related"/>
</dbReference>
<sequence length="301" mass="34569">MTVLNDFLQYSQIKHYRIINAQIYQNDQLIAEKRAVDPITRLNVYSVSKSITSIGVGLACQENLLKLTAPIYQFFPQINFSLLDPNIKKVTIRDLLTMTAGLKDPLFFADDPERYQVKDWIRYYFTHAEFVHEPGKDFLYSTFNSYILSCIVESATGATLVNYLKPRFFEPIGIGNPDWLSCPMGHTMGAHSLMLTIDEMSKIGLFLLHKGKWQGKQILNSQYLEAATSNQVPDAKGRTHFGYGYQYWINPDYRSFRADGKLGQFIIVLPQNQLVVSIQSLEQKKLFPEVWEHLIQPLVKG</sequence>
<dbReference type="InterPro" id="IPR012338">
    <property type="entry name" value="Beta-lactam/transpept-like"/>
</dbReference>
<protein>
    <recommendedName>
        <fullName evidence="1">Beta-lactamase-related domain-containing protein</fullName>
    </recommendedName>
</protein>
<proteinExistence type="predicted"/>
<organism evidence="2 3">
    <name type="scientific">Lactobacillus kullabergensis</name>
    <dbReference type="NCBI Taxonomy" id="1218493"/>
    <lineage>
        <taxon>Bacteria</taxon>
        <taxon>Bacillati</taxon>
        <taxon>Bacillota</taxon>
        <taxon>Bacilli</taxon>
        <taxon>Lactobacillales</taxon>
        <taxon>Lactobacillaceae</taxon>
        <taxon>Lactobacillus</taxon>
    </lineage>
</organism>
<dbReference type="Gene3D" id="3.40.710.10">
    <property type="entry name" value="DD-peptidase/beta-lactamase superfamily"/>
    <property type="match status" value="1"/>
</dbReference>
<dbReference type="RefSeq" id="WP_109585764.1">
    <property type="nucleotide sequence ID" value="NZ_CP029477.1"/>
</dbReference>